<organism evidence="1 2">
    <name type="scientific">Calocera viscosa (strain TUFC12733)</name>
    <dbReference type="NCBI Taxonomy" id="1330018"/>
    <lineage>
        <taxon>Eukaryota</taxon>
        <taxon>Fungi</taxon>
        <taxon>Dikarya</taxon>
        <taxon>Basidiomycota</taxon>
        <taxon>Agaricomycotina</taxon>
        <taxon>Dacrymycetes</taxon>
        <taxon>Dacrymycetales</taxon>
        <taxon>Dacrymycetaceae</taxon>
        <taxon>Calocera</taxon>
    </lineage>
</organism>
<sequence length="62" mass="6664">MGALMNGWIAVGPVPIGKRCMAVTYALDNGAGMLLEMNRRTSPDRLVQLSRRSTPDCLAISS</sequence>
<dbReference type="EMBL" id="KV417275">
    <property type="protein sequence ID" value="KZO98528.1"/>
    <property type="molecule type" value="Genomic_DNA"/>
</dbReference>
<evidence type="ECO:0000313" key="1">
    <source>
        <dbReference type="EMBL" id="KZO98528.1"/>
    </source>
</evidence>
<dbReference type="OrthoDB" id="10003593at2759"/>
<gene>
    <name evidence="1" type="ORF">CALVIDRAFT_535171</name>
</gene>
<name>A0A167P8M3_CALVF</name>
<evidence type="ECO:0000313" key="2">
    <source>
        <dbReference type="Proteomes" id="UP000076738"/>
    </source>
</evidence>
<keyword evidence="2" id="KW-1185">Reference proteome</keyword>
<dbReference type="Proteomes" id="UP000076738">
    <property type="component" value="Unassembled WGS sequence"/>
</dbReference>
<reference evidence="1 2" key="1">
    <citation type="journal article" date="2016" name="Mol. Biol. Evol.">
        <title>Comparative Genomics of Early-Diverging Mushroom-Forming Fungi Provides Insights into the Origins of Lignocellulose Decay Capabilities.</title>
        <authorList>
            <person name="Nagy L.G."/>
            <person name="Riley R."/>
            <person name="Tritt A."/>
            <person name="Adam C."/>
            <person name="Daum C."/>
            <person name="Floudas D."/>
            <person name="Sun H."/>
            <person name="Yadav J.S."/>
            <person name="Pangilinan J."/>
            <person name="Larsson K.H."/>
            <person name="Matsuura K."/>
            <person name="Barry K."/>
            <person name="Labutti K."/>
            <person name="Kuo R."/>
            <person name="Ohm R.A."/>
            <person name="Bhattacharya S.S."/>
            <person name="Shirouzu T."/>
            <person name="Yoshinaga Y."/>
            <person name="Martin F.M."/>
            <person name="Grigoriev I.V."/>
            <person name="Hibbett D.S."/>
        </authorList>
    </citation>
    <scope>NUCLEOTIDE SEQUENCE [LARGE SCALE GENOMIC DNA]</scope>
    <source>
        <strain evidence="1 2">TUFC12733</strain>
    </source>
</reference>
<feature type="non-terminal residue" evidence="1">
    <location>
        <position position="62"/>
    </location>
</feature>
<protein>
    <submittedName>
        <fullName evidence="1">Uncharacterized protein</fullName>
    </submittedName>
</protein>
<proteinExistence type="predicted"/>
<accession>A0A167P8M3</accession>
<dbReference type="AlphaFoldDB" id="A0A167P8M3"/>